<sequence>MLQEPHTTGETMKFPAKATAGLFLAAGLSLTACSTSSSPDAASASDGRVGGTLTVIYDATFKSALQPVITGFEQKYPGTKVDVNYVGGDVGNLISTQIQAGTAPDVFLTFPGGGNAMGVQTLASQGRLLDLSGSPWVPQIPKLWRDNMQYQGKTYAYPGTLQGLGGIYNTSKLKELGLAIPRTWSQVLQLCGSAKAKGVYAYAQALNDASGPQMLYLALTGTLVYGPHPDFAKQLAGKETTIPASPWKAALEKYKQMNDAGCFGEGALGRSGPQANNEVAAGKALSVVSVGAVIAPLKQAAPKSEFTIAALPATDNPGDTYFDALPGYTLSANANAKNPATAKAFLDLLAQPQYINQYAAGFASVPVIPDAGFKPPAVLEEFNKAVADGKIALLADWPNPRVNDVAQQGVQGIVLGKDTVDGVLKKMQEAYEG</sequence>
<dbReference type="PANTHER" id="PTHR43649:SF12">
    <property type="entry name" value="DIACETYLCHITOBIOSE BINDING PROTEIN DASA"/>
    <property type="match status" value="1"/>
</dbReference>
<dbReference type="PANTHER" id="PTHR43649">
    <property type="entry name" value="ARABINOSE-BINDING PROTEIN-RELATED"/>
    <property type="match status" value="1"/>
</dbReference>
<protein>
    <recommendedName>
        <fullName evidence="3">Carbohydrate ABC transporter substrate-binding protein</fullName>
    </recommendedName>
</protein>
<dbReference type="Proteomes" id="UP000286716">
    <property type="component" value="Unassembled WGS sequence"/>
</dbReference>
<reference evidence="1 2" key="1">
    <citation type="submission" date="2018-05" db="EMBL/GenBank/DDBJ databases">
        <title>Evolution of GPA BGCs.</title>
        <authorList>
            <person name="Waglechner N."/>
            <person name="Wright G.D."/>
        </authorList>
    </citation>
    <scope>NUCLEOTIDE SEQUENCE [LARGE SCALE GENOMIC DNA]</scope>
    <source>
        <strain evidence="1 2">DSM 5908</strain>
    </source>
</reference>
<comment type="caution">
    <text evidence="1">The sequence shown here is derived from an EMBL/GenBank/DDBJ whole genome shotgun (WGS) entry which is preliminary data.</text>
</comment>
<keyword evidence="2" id="KW-1185">Reference proteome</keyword>
<proteinExistence type="predicted"/>
<dbReference type="Gene3D" id="3.40.190.10">
    <property type="entry name" value="Periplasmic binding protein-like II"/>
    <property type="match status" value="2"/>
</dbReference>
<name>A0A428WJH6_AMYBA</name>
<accession>A0A428WJH6</accession>
<gene>
    <name evidence="1" type="ORF">DMA12_19715</name>
</gene>
<dbReference type="AlphaFoldDB" id="A0A428WJH6"/>
<evidence type="ECO:0000313" key="1">
    <source>
        <dbReference type="EMBL" id="RSM43170.1"/>
    </source>
</evidence>
<dbReference type="SUPFAM" id="SSF53850">
    <property type="entry name" value="Periplasmic binding protein-like II"/>
    <property type="match status" value="1"/>
</dbReference>
<evidence type="ECO:0000313" key="2">
    <source>
        <dbReference type="Proteomes" id="UP000286716"/>
    </source>
</evidence>
<dbReference type="Pfam" id="PF01547">
    <property type="entry name" value="SBP_bac_1"/>
    <property type="match status" value="1"/>
</dbReference>
<dbReference type="InterPro" id="IPR006059">
    <property type="entry name" value="SBP"/>
</dbReference>
<organism evidence="1 2">
    <name type="scientific">Amycolatopsis balhimycina DSM 5908</name>
    <dbReference type="NCBI Taxonomy" id="1081091"/>
    <lineage>
        <taxon>Bacteria</taxon>
        <taxon>Bacillati</taxon>
        <taxon>Actinomycetota</taxon>
        <taxon>Actinomycetes</taxon>
        <taxon>Pseudonocardiales</taxon>
        <taxon>Pseudonocardiaceae</taxon>
        <taxon>Amycolatopsis</taxon>
    </lineage>
</organism>
<dbReference type="OrthoDB" id="2509690at2"/>
<dbReference type="InterPro" id="IPR050490">
    <property type="entry name" value="Bact_solute-bd_prot1"/>
</dbReference>
<evidence type="ECO:0008006" key="3">
    <source>
        <dbReference type="Google" id="ProtNLM"/>
    </source>
</evidence>
<dbReference type="EMBL" id="QHHU01000026">
    <property type="protein sequence ID" value="RSM43170.1"/>
    <property type="molecule type" value="Genomic_DNA"/>
</dbReference>